<evidence type="ECO:0000256" key="1">
    <source>
        <dbReference type="SAM" id="MobiDB-lite"/>
    </source>
</evidence>
<accession>A0ABD6AVS1</accession>
<sequence>MKEKLTSVTRRDVMKGVGGLAALSMSNATFAEARTAMNAPLESDPHTADTYRAIVDAIVPRTPELEDELGGEHVPGGLDIELEKFLIWDFNHFQEIRAEMVSEKLDPAQPLMPRAMFEVDYELPFLGSALDGVVDLIDLSLLDLLDLGLDTDALEDVLTFGSVERFELSAVDADGSGTVDFDLVVETANETTHRVLQNYPYAPVFTLVFDIVAAEFIVRGNNEDPVSANEQFPGGGTFTKLSREDRLRCLWTIVDGSIIDDLDELLSPFVPDLGILKYVVMAVNGLHGFGYYTEWGGYGTTKTATPNEREMQTPAGEVQSRQQSGYPGPADGYAANWRHAVPGGFADPPADELNLPDDLTGDDVIDGLGGGR</sequence>
<evidence type="ECO:0000313" key="2">
    <source>
        <dbReference type="EMBL" id="MFD1513363.1"/>
    </source>
</evidence>
<reference evidence="2 3" key="1">
    <citation type="journal article" date="2019" name="Int. J. Syst. Evol. Microbiol.">
        <title>The Global Catalogue of Microorganisms (GCM) 10K type strain sequencing project: providing services to taxonomists for standard genome sequencing and annotation.</title>
        <authorList>
            <consortium name="The Broad Institute Genomics Platform"/>
            <consortium name="The Broad Institute Genome Sequencing Center for Infectious Disease"/>
            <person name="Wu L."/>
            <person name="Ma J."/>
        </authorList>
    </citation>
    <scope>NUCLEOTIDE SEQUENCE [LARGE SCALE GENOMIC DNA]</scope>
    <source>
        <strain evidence="2 3">CGMCC 1.12563</strain>
    </source>
</reference>
<gene>
    <name evidence="2" type="ORF">ACFSBT_08740</name>
</gene>
<keyword evidence="3" id="KW-1185">Reference proteome</keyword>
<proteinExistence type="predicted"/>
<name>A0ABD6AVS1_9EURY</name>
<dbReference type="InterPro" id="IPR006311">
    <property type="entry name" value="TAT_signal"/>
</dbReference>
<feature type="region of interest" description="Disordered" evidence="1">
    <location>
        <begin position="303"/>
        <end position="372"/>
    </location>
</feature>
<protein>
    <submittedName>
        <fullName evidence="2">Uncharacterized protein</fullName>
    </submittedName>
</protein>
<dbReference type="AlphaFoldDB" id="A0ABD6AVS1"/>
<dbReference type="RefSeq" id="WP_250873315.1">
    <property type="nucleotide sequence ID" value="NZ_JALXFV010000003.1"/>
</dbReference>
<organism evidence="2 3">
    <name type="scientific">Halomarina rubra</name>
    <dbReference type="NCBI Taxonomy" id="2071873"/>
    <lineage>
        <taxon>Archaea</taxon>
        <taxon>Methanobacteriati</taxon>
        <taxon>Methanobacteriota</taxon>
        <taxon>Stenosarchaea group</taxon>
        <taxon>Halobacteria</taxon>
        <taxon>Halobacteriales</taxon>
        <taxon>Natronomonadaceae</taxon>
        <taxon>Halomarina</taxon>
    </lineage>
</organism>
<comment type="caution">
    <text evidence="2">The sequence shown here is derived from an EMBL/GenBank/DDBJ whole genome shotgun (WGS) entry which is preliminary data.</text>
</comment>
<dbReference type="PROSITE" id="PS51318">
    <property type="entry name" value="TAT"/>
    <property type="match status" value="1"/>
</dbReference>
<dbReference type="EMBL" id="JBHUDC010000003">
    <property type="protein sequence ID" value="MFD1513363.1"/>
    <property type="molecule type" value="Genomic_DNA"/>
</dbReference>
<evidence type="ECO:0000313" key="3">
    <source>
        <dbReference type="Proteomes" id="UP001597187"/>
    </source>
</evidence>
<dbReference type="Proteomes" id="UP001597187">
    <property type="component" value="Unassembled WGS sequence"/>
</dbReference>